<organism evidence="2 3">
    <name type="scientific">Brassica rapa subsp. trilocularis</name>
    <dbReference type="NCBI Taxonomy" id="1813537"/>
    <lineage>
        <taxon>Eukaryota</taxon>
        <taxon>Viridiplantae</taxon>
        <taxon>Streptophyta</taxon>
        <taxon>Embryophyta</taxon>
        <taxon>Tracheophyta</taxon>
        <taxon>Spermatophyta</taxon>
        <taxon>Magnoliopsida</taxon>
        <taxon>eudicotyledons</taxon>
        <taxon>Gunneridae</taxon>
        <taxon>Pentapetalae</taxon>
        <taxon>rosids</taxon>
        <taxon>malvids</taxon>
        <taxon>Brassicales</taxon>
        <taxon>Brassicaceae</taxon>
        <taxon>Brassiceae</taxon>
        <taxon>Brassica</taxon>
    </lineage>
</organism>
<dbReference type="SUPFAM" id="SSF49870">
    <property type="entry name" value="Osmotin, thaumatin-like protein"/>
    <property type="match status" value="2"/>
</dbReference>
<evidence type="ECO:0000313" key="2">
    <source>
        <dbReference type="EMBL" id="KAG5381012.1"/>
    </source>
</evidence>
<evidence type="ECO:0000313" key="3">
    <source>
        <dbReference type="Proteomes" id="UP000823674"/>
    </source>
</evidence>
<dbReference type="Pfam" id="PF00314">
    <property type="entry name" value="Thaumatin"/>
    <property type="match status" value="1"/>
</dbReference>
<dbReference type="PROSITE" id="PS51367">
    <property type="entry name" value="THAUMATIN_2"/>
    <property type="match status" value="1"/>
</dbReference>
<proteinExistence type="predicted"/>
<evidence type="ECO:0000256" key="1">
    <source>
        <dbReference type="SAM" id="SignalP"/>
    </source>
</evidence>
<protein>
    <recommendedName>
        <fullName evidence="4">Pathogenesis-related protein 5-like</fullName>
    </recommendedName>
</protein>
<dbReference type="CDD" id="cd09218">
    <property type="entry name" value="TLP-PA"/>
    <property type="match status" value="1"/>
</dbReference>
<dbReference type="PANTHER" id="PTHR31048">
    <property type="entry name" value="OS03G0233200 PROTEIN"/>
    <property type="match status" value="1"/>
</dbReference>
<reference evidence="2 3" key="1">
    <citation type="submission" date="2021-03" db="EMBL/GenBank/DDBJ databases">
        <authorList>
            <person name="King G.J."/>
            <person name="Bancroft I."/>
            <person name="Baten A."/>
            <person name="Bloomfield J."/>
            <person name="Borpatragohain P."/>
            <person name="He Z."/>
            <person name="Irish N."/>
            <person name="Irwin J."/>
            <person name="Liu K."/>
            <person name="Mauleon R.P."/>
            <person name="Moore J."/>
            <person name="Morris R."/>
            <person name="Ostergaard L."/>
            <person name="Wang B."/>
            <person name="Wells R."/>
        </authorList>
    </citation>
    <scope>NUCLEOTIDE SEQUENCE [LARGE SCALE GENOMIC DNA]</scope>
    <source>
        <strain evidence="2">R-o-18</strain>
        <tissue evidence="2">Leaf</tissue>
    </source>
</reference>
<sequence>MENLSTFHILFLVFITSGVAVSTTEFTLQNNCPYTVWPGTLTGNGGNILGDGGYQLNPGASVQLRAPPGWTGRFWARTGCNFDSSGNGKCVTGDCGGVLKCAGAGGVPPVTLAEFTVGEKDYYDVSLVDGYNVKMGIKPQGGFGDCKYAGCVSDLNMICPNELRVMDPQNNVAACKSACAAFNKEEYCCTGAHSTPQTCSPTTYSMTFKKACPDAYSYAYDDETSTFTCAGANYLITFCPNGNYNLNHLLLQAALLLPPPSSYWRTAAYSPSGPEFSPAAAPPSAYSYAYGDATSIFTCSRSNYLITFCPTRS</sequence>
<dbReference type="InterPro" id="IPR001938">
    <property type="entry name" value="Thaumatin"/>
</dbReference>
<dbReference type="PRINTS" id="PR00347">
    <property type="entry name" value="THAUMATIN"/>
</dbReference>
<dbReference type="PROSITE" id="PS00316">
    <property type="entry name" value="THAUMATIN_1"/>
    <property type="match status" value="1"/>
</dbReference>
<dbReference type="InterPro" id="IPR017949">
    <property type="entry name" value="Thaumatin_CS"/>
</dbReference>
<feature type="chain" id="PRO_5046971192" description="Pathogenesis-related protein 5-like" evidence="1">
    <location>
        <begin position="23"/>
        <end position="313"/>
    </location>
</feature>
<evidence type="ECO:0008006" key="4">
    <source>
        <dbReference type="Google" id="ProtNLM"/>
    </source>
</evidence>
<dbReference type="Proteomes" id="UP000823674">
    <property type="component" value="Chromosome A07"/>
</dbReference>
<keyword evidence="1" id="KW-0732">Signal</keyword>
<dbReference type="SMART" id="SM00205">
    <property type="entry name" value="THN"/>
    <property type="match status" value="1"/>
</dbReference>
<accession>A0ABQ7L429</accession>
<dbReference type="InterPro" id="IPR037176">
    <property type="entry name" value="Osmotin/thaumatin-like_sf"/>
</dbReference>
<name>A0ABQ7L429_BRACM</name>
<keyword evidence="3" id="KW-1185">Reference proteome</keyword>
<dbReference type="Gene3D" id="2.60.110.10">
    <property type="entry name" value="Thaumatin"/>
    <property type="match status" value="2"/>
</dbReference>
<gene>
    <name evidence="2" type="primary">A07p047770.1_BraROA</name>
    <name evidence="2" type="ORF">IGI04_028854</name>
</gene>
<dbReference type="EMBL" id="JADBGQ010000009">
    <property type="protein sequence ID" value="KAG5381012.1"/>
    <property type="molecule type" value="Genomic_DNA"/>
</dbReference>
<feature type="signal peptide" evidence="1">
    <location>
        <begin position="1"/>
        <end position="22"/>
    </location>
</feature>
<comment type="caution">
    <text evidence="2">The sequence shown here is derived from an EMBL/GenBank/DDBJ whole genome shotgun (WGS) entry which is preliminary data.</text>
</comment>